<gene>
    <name evidence="2" type="ORF">AUC68_05490</name>
</gene>
<keyword evidence="3" id="KW-1185">Reference proteome</keyword>
<feature type="compositionally biased region" description="Polar residues" evidence="1">
    <location>
        <begin position="50"/>
        <end position="60"/>
    </location>
</feature>
<dbReference type="RefSeq" id="WP_069437359.1">
    <property type="nucleotide sequence ID" value="NZ_LPWG01000011.1"/>
</dbReference>
<accession>A0A1E3W1M5</accession>
<name>A0A1E3W1M5_9HYPH</name>
<dbReference type="Proteomes" id="UP000094501">
    <property type="component" value="Unassembled WGS sequence"/>
</dbReference>
<evidence type="ECO:0000256" key="1">
    <source>
        <dbReference type="SAM" id="MobiDB-lite"/>
    </source>
</evidence>
<sequence>MPTRMPQMERPDGTRSPVTASPHATDPNAPRQALSRSAPLRLHAPLSPSDADSGSATVVSHRTEPAQAPRMEIATDTRTGRASFEDWLFGR</sequence>
<comment type="caution">
    <text evidence="2">The sequence shown here is derived from an EMBL/GenBank/DDBJ whole genome shotgun (WGS) entry which is preliminary data.</text>
</comment>
<dbReference type="AlphaFoldDB" id="A0A1E3W1M5"/>
<reference evidence="2 3" key="1">
    <citation type="journal article" date="2016" name="Environ. Microbiol.">
        <title>New Methyloceanibacter diversity from North Sea sediments includes methanotroph containing solely the soluble methane monooxygenase.</title>
        <authorList>
            <person name="Vekeman B."/>
            <person name="Kerckhof F.M."/>
            <person name="Cremers G."/>
            <person name="de Vos P."/>
            <person name="Vandamme P."/>
            <person name="Boon N."/>
            <person name="Op den Camp H.J."/>
            <person name="Heylen K."/>
        </authorList>
    </citation>
    <scope>NUCLEOTIDE SEQUENCE [LARGE SCALE GENOMIC DNA]</scope>
    <source>
        <strain evidence="2 3">R-67174</strain>
    </source>
</reference>
<dbReference type="OrthoDB" id="9927716at2"/>
<feature type="region of interest" description="Disordered" evidence="1">
    <location>
        <begin position="1"/>
        <end position="79"/>
    </location>
</feature>
<evidence type="ECO:0000313" key="2">
    <source>
        <dbReference type="EMBL" id="ODR99421.1"/>
    </source>
</evidence>
<dbReference type="EMBL" id="LPWG01000011">
    <property type="protein sequence ID" value="ODR99421.1"/>
    <property type="molecule type" value="Genomic_DNA"/>
</dbReference>
<evidence type="ECO:0000313" key="3">
    <source>
        <dbReference type="Proteomes" id="UP000094501"/>
    </source>
</evidence>
<organism evidence="2 3">
    <name type="scientific">Methyloceanibacter methanicus</name>
    <dbReference type="NCBI Taxonomy" id="1774968"/>
    <lineage>
        <taxon>Bacteria</taxon>
        <taxon>Pseudomonadati</taxon>
        <taxon>Pseudomonadota</taxon>
        <taxon>Alphaproteobacteria</taxon>
        <taxon>Hyphomicrobiales</taxon>
        <taxon>Hyphomicrobiaceae</taxon>
        <taxon>Methyloceanibacter</taxon>
    </lineage>
</organism>
<protein>
    <submittedName>
        <fullName evidence="2">Uncharacterized protein</fullName>
    </submittedName>
</protein>
<proteinExistence type="predicted"/>